<organism evidence="1 2">
    <name type="scientific">Brevibacillus laterosporus</name>
    <name type="common">Bacillus laterosporus</name>
    <dbReference type="NCBI Taxonomy" id="1465"/>
    <lineage>
        <taxon>Bacteria</taxon>
        <taxon>Bacillati</taxon>
        <taxon>Bacillota</taxon>
        <taxon>Bacilli</taxon>
        <taxon>Bacillales</taxon>
        <taxon>Paenibacillaceae</taxon>
        <taxon>Brevibacillus</taxon>
    </lineage>
</organism>
<dbReference type="EMBL" id="JAPTNE010000024">
    <property type="protein sequence ID" value="MCZ0808773.1"/>
    <property type="molecule type" value="Genomic_DNA"/>
</dbReference>
<accession>A0AAP3G8P4</accession>
<protein>
    <submittedName>
        <fullName evidence="1">Uncharacterized protein</fullName>
    </submittedName>
</protein>
<evidence type="ECO:0000313" key="1">
    <source>
        <dbReference type="EMBL" id="MCZ0808773.1"/>
    </source>
</evidence>
<proteinExistence type="predicted"/>
<sequence>MEWPKVEIVESESKRALGLLTGLEKAIDQGAYHFIENIIMMPNEDVYLLAHYLDIHLKLINMEIKGRERLGKHQ</sequence>
<evidence type="ECO:0000313" key="2">
    <source>
        <dbReference type="Proteomes" id="UP001077662"/>
    </source>
</evidence>
<reference evidence="1" key="1">
    <citation type="submission" date="2022-09" db="EMBL/GenBank/DDBJ databases">
        <title>Genome analysis and characterization of larvicidal activity of Brevibacillus strains.</title>
        <authorList>
            <person name="Patrusheva E.V."/>
            <person name="Izotova A.O."/>
            <person name="Toshchakov S.V."/>
            <person name="Sineoky S.P."/>
        </authorList>
    </citation>
    <scope>NUCLEOTIDE SEQUENCE</scope>
    <source>
        <strain evidence="1">VKPM_B-13247</strain>
    </source>
</reference>
<gene>
    <name evidence="1" type="ORF">O0554_17950</name>
</gene>
<name>A0AAP3G8P4_BRELA</name>
<dbReference type="RefSeq" id="WP_258434221.1">
    <property type="nucleotide sequence ID" value="NZ_JANSGW010000024.1"/>
</dbReference>
<dbReference type="AlphaFoldDB" id="A0AAP3G8P4"/>
<dbReference type="Proteomes" id="UP001077662">
    <property type="component" value="Unassembled WGS sequence"/>
</dbReference>
<comment type="caution">
    <text evidence="1">The sequence shown here is derived from an EMBL/GenBank/DDBJ whole genome shotgun (WGS) entry which is preliminary data.</text>
</comment>